<keyword evidence="10" id="KW-0653">Protein transport</keyword>
<dbReference type="SMART" id="SM00382">
    <property type="entry name" value="AAA"/>
    <property type="match status" value="1"/>
</dbReference>
<dbReference type="GO" id="GO:0006886">
    <property type="term" value="P:intracellular protein transport"/>
    <property type="evidence" value="ECO:0007669"/>
    <property type="project" value="InterPro"/>
</dbReference>
<feature type="transmembrane region" description="Helical" evidence="14">
    <location>
        <begin position="745"/>
        <end position="768"/>
    </location>
</feature>
<feature type="transmembrane region" description="Helical" evidence="14">
    <location>
        <begin position="387"/>
        <end position="406"/>
    </location>
</feature>
<dbReference type="Pfam" id="PF12698">
    <property type="entry name" value="ABC2_membrane_3"/>
    <property type="match status" value="1"/>
</dbReference>
<keyword evidence="17" id="KW-1185">Reference proteome</keyword>
<protein>
    <recommendedName>
        <fullName evidence="15">ABC transporter domain-containing protein</fullName>
    </recommendedName>
</protein>
<comment type="similarity">
    <text evidence="3">Belongs to the SecE/SEC61-gamma family.</text>
</comment>
<evidence type="ECO:0000256" key="6">
    <source>
        <dbReference type="ARBA" id="ARBA00022692"/>
    </source>
</evidence>
<comment type="subunit">
    <text evidence="4">Heterotrimeric complex composed of SEC61-alpha, SEC61-beta and SEC61-gamma.</text>
</comment>
<dbReference type="OrthoDB" id="6150516at2759"/>
<keyword evidence="5" id="KW-0813">Transport</keyword>
<dbReference type="AlphaFoldDB" id="A0A9J6BQ46"/>
<reference evidence="16" key="1">
    <citation type="submission" date="2021-03" db="EMBL/GenBank/DDBJ databases">
        <title>Chromosome level genome of the anhydrobiotic midge Polypedilum vanderplanki.</title>
        <authorList>
            <person name="Yoshida Y."/>
            <person name="Kikawada T."/>
            <person name="Gusev O."/>
        </authorList>
    </citation>
    <scope>NUCLEOTIDE SEQUENCE</scope>
    <source>
        <strain evidence="16">NIAS01</strain>
        <tissue evidence="16">Whole body or cell culture</tissue>
    </source>
</reference>
<feature type="transmembrane region" description="Helical" evidence="14">
    <location>
        <begin position="577"/>
        <end position="601"/>
    </location>
</feature>
<evidence type="ECO:0000256" key="12">
    <source>
        <dbReference type="ARBA" id="ARBA00023010"/>
    </source>
</evidence>
<dbReference type="GO" id="GO:0016887">
    <property type="term" value="F:ATP hydrolysis activity"/>
    <property type="evidence" value="ECO:0007669"/>
    <property type="project" value="InterPro"/>
</dbReference>
<dbReference type="InterPro" id="IPR017871">
    <property type="entry name" value="ABC_transporter-like_CS"/>
</dbReference>
<gene>
    <name evidence="16" type="ORF">PVAND_001988</name>
</gene>
<evidence type="ECO:0000256" key="2">
    <source>
        <dbReference type="ARBA" id="ARBA00004389"/>
    </source>
</evidence>
<evidence type="ECO:0000256" key="11">
    <source>
        <dbReference type="ARBA" id="ARBA00022989"/>
    </source>
</evidence>
<keyword evidence="9" id="KW-0067">ATP-binding</keyword>
<dbReference type="GO" id="GO:0005789">
    <property type="term" value="C:endoplasmic reticulum membrane"/>
    <property type="evidence" value="ECO:0007669"/>
    <property type="project" value="UniProtKB-SubCell"/>
</dbReference>
<evidence type="ECO:0000256" key="8">
    <source>
        <dbReference type="ARBA" id="ARBA00022824"/>
    </source>
</evidence>
<dbReference type="Proteomes" id="UP001107558">
    <property type="component" value="Chromosome 3"/>
</dbReference>
<evidence type="ECO:0000256" key="14">
    <source>
        <dbReference type="SAM" id="Phobius"/>
    </source>
</evidence>
<comment type="subcellular location">
    <subcellularLocation>
        <location evidence="2">Endoplasmic reticulum membrane</location>
        <topology evidence="2">Single-pass membrane protein</topology>
    </subcellularLocation>
    <subcellularLocation>
        <location evidence="1">Membrane</location>
        <topology evidence="1">Multi-pass membrane protein</topology>
    </subcellularLocation>
</comment>
<evidence type="ECO:0000256" key="9">
    <source>
        <dbReference type="ARBA" id="ARBA00022840"/>
    </source>
</evidence>
<evidence type="ECO:0000313" key="17">
    <source>
        <dbReference type="Proteomes" id="UP001107558"/>
    </source>
</evidence>
<evidence type="ECO:0000256" key="7">
    <source>
        <dbReference type="ARBA" id="ARBA00022741"/>
    </source>
</evidence>
<evidence type="ECO:0000256" key="1">
    <source>
        <dbReference type="ARBA" id="ARBA00004141"/>
    </source>
</evidence>
<dbReference type="PANTHER" id="PTHR43038">
    <property type="entry name" value="ATP-BINDING CASSETTE, SUB-FAMILY H, MEMBER 1"/>
    <property type="match status" value="1"/>
</dbReference>
<feature type="transmembrane region" description="Helical" evidence="14">
    <location>
        <begin position="686"/>
        <end position="706"/>
    </location>
</feature>
<dbReference type="InterPro" id="IPR001901">
    <property type="entry name" value="Translocase_SecE/Sec61-g"/>
</dbReference>
<dbReference type="PANTHER" id="PTHR43038:SF2">
    <property type="entry name" value="RH61964P"/>
    <property type="match status" value="1"/>
</dbReference>
<name>A0A9J6BQ46_POLVA</name>
<keyword evidence="12" id="KW-0811">Translocation</keyword>
<evidence type="ECO:0000259" key="15">
    <source>
        <dbReference type="PROSITE" id="PS50893"/>
    </source>
</evidence>
<dbReference type="GO" id="GO:0140359">
    <property type="term" value="F:ABC-type transporter activity"/>
    <property type="evidence" value="ECO:0007669"/>
    <property type="project" value="InterPro"/>
</dbReference>
<feature type="transmembrane region" description="Helical" evidence="14">
    <location>
        <begin position="718"/>
        <end position="739"/>
    </location>
</feature>
<dbReference type="Pfam" id="PF00005">
    <property type="entry name" value="ABC_tran"/>
    <property type="match status" value="1"/>
</dbReference>
<dbReference type="Gene3D" id="1.20.5.820">
    <property type="entry name" value="Preprotein translocase SecE subunit"/>
    <property type="match status" value="1"/>
</dbReference>
<dbReference type="CDD" id="cd03230">
    <property type="entry name" value="ABC_DR_subfamily_A"/>
    <property type="match status" value="1"/>
</dbReference>
<dbReference type="InterPro" id="IPR003593">
    <property type="entry name" value="AAA+_ATPase"/>
</dbReference>
<keyword evidence="6 14" id="KW-0812">Transmembrane</keyword>
<dbReference type="SUPFAM" id="SSF52540">
    <property type="entry name" value="P-loop containing nucleoside triphosphate hydrolases"/>
    <property type="match status" value="1"/>
</dbReference>
<evidence type="ECO:0000256" key="13">
    <source>
        <dbReference type="ARBA" id="ARBA00023136"/>
    </source>
</evidence>
<keyword evidence="8" id="KW-0256">Endoplasmic reticulum</keyword>
<dbReference type="PROSITE" id="PS50893">
    <property type="entry name" value="ABC_TRANSPORTER_2"/>
    <property type="match status" value="1"/>
</dbReference>
<keyword evidence="13 14" id="KW-0472">Membrane</keyword>
<dbReference type="InterPro" id="IPR023391">
    <property type="entry name" value="Prot_translocase_SecE_dom_sf"/>
</dbReference>
<evidence type="ECO:0000256" key="10">
    <source>
        <dbReference type="ARBA" id="ARBA00022927"/>
    </source>
</evidence>
<dbReference type="SUPFAM" id="SSF103456">
    <property type="entry name" value="Preprotein translocase SecE subunit"/>
    <property type="match status" value="1"/>
</dbReference>
<dbReference type="GO" id="GO:0005524">
    <property type="term" value="F:ATP binding"/>
    <property type="evidence" value="ECO:0007669"/>
    <property type="project" value="UniProtKB-KW"/>
</dbReference>
<evidence type="ECO:0000256" key="4">
    <source>
        <dbReference type="ARBA" id="ARBA00011537"/>
    </source>
</evidence>
<dbReference type="EMBL" id="JADBJN010000003">
    <property type="protein sequence ID" value="KAG5671813.1"/>
    <property type="molecule type" value="Genomic_DNA"/>
</dbReference>
<dbReference type="PROSITE" id="PS00211">
    <property type="entry name" value="ABC_TRANSPORTER_1"/>
    <property type="match status" value="1"/>
</dbReference>
<keyword evidence="11 14" id="KW-1133">Transmembrane helix</keyword>
<dbReference type="FunFam" id="1.20.5.820:FF:000001">
    <property type="entry name" value="Transport protein Sec61 subunit gamma"/>
    <property type="match status" value="1"/>
</dbReference>
<evidence type="ECO:0000313" key="16">
    <source>
        <dbReference type="EMBL" id="KAG5671813.1"/>
    </source>
</evidence>
<dbReference type="PROSITE" id="PS01067">
    <property type="entry name" value="SECE_SEC61G"/>
    <property type="match status" value="1"/>
</dbReference>
<dbReference type="GO" id="GO:0008320">
    <property type="term" value="F:protein transmembrane transporter activity"/>
    <property type="evidence" value="ECO:0007669"/>
    <property type="project" value="InterPro"/>
</dbReference>
<keyword evidence="7" id="KW-0547">Nucleotide-binding</keyword>
<dbReference type="Pfam" id="PF00584">
    <property type="entry name" value="SecE"/>
    <property type="match status" value="1"/>
</dbReference>
<evidence type="ECO:0000256" key="3">
    <source>
        <dbReference type="ARBA" id="ARBA00008274"/>
    </source>
</evidence>
<feature type="transmembrane region" description="Helical" evidence="14">
    <location>
        <begin position="655"/>
        <end position="680"/>
    </location>
</feature>
<dbReference type="InterPro" id="IPR027417">
    <property type="entry name" value="P-loop_NTPase"/>
</dbReference>
<proteinExistence type="inferred from homology"/>
<feature type="transmembrane region" description="Helical" evidence="14">
    <location>
        <begin position="36"/>
        <end position="54"/>
    </location>
</feature>
<feature type="transmembrane region" description="Helical" evidence="14">
    <location>
        <begin position="621"/>
        <end position="648"/>
    </location>
</feature>
<evidence type="ECO:0000256" key="5">
    <source>
        <dbReference type="ARBA" id="ARBA00022448"/>
    </source>
</evidence>
<feature type="domain" description="ABC transporter" evidence="15">
    <location>
        <begin position="102"/>
        <end position="331"/>
    </location>
</feature>
<dbReference type="HAMAP" id="MF_00422">
    <property type="entry name" value="SecE"/>
    <property type="match status" value="1"/>
</dbReference>
<dbReference type="InterPro" id="IPR008158">
    <property type="entry name" value="Translocase_Sec61-g"/>
</dbReference>
<dbReference type="NCBIfam" id="TIGR00327">
    <property type="entry name" value="secE_euk_arch"/>
    <property type="match status" value="1"/>
</dbReference>
<organism evidence="16 17">
    <name type="scientific">Polypedilum vanderplanki</name>
    <name type="common">Sleeping chironomid midge</name>
    <dbReference type="NCBI Taxonomy" id="319348"/>
    <lineage>
        <taxon>Eukaryota</taxon>
        <taxon>Metazoa</taxon>
        <taxon>Ecdysozoa</taxon>
        <taxon>Arthropoda</taxon>
        <taxon>Hexapoda</taxon>
        <taxon>Insecta</taxon>
        <taxon>Pterygota</taxon>
        <taxon>Neoptera</taxon>
        <taxon>Endopterygota</taxon>
        <taxon>Diptera</taxon>
        <taxon>Nematocera</taxon>
        <taxon>Chironomoidea</taxon>
        <taxon>Chironomidae</taxon>
        <taxon>Chironominae</taxon>
        <taxon>Polypedilum</taxon>
        <taxon>Polypedilum</taxon>
    </lineage>
</organism>
<comment type="caution">
    <text evidence="16">The sequence shown here is derived from an EMBL/GenBank/DDBJ whole genome shotgun (WGS) entry which is preliminary data.</text>
</comment>
<dbReference type="InterPro" id="IPR013525">
    <property type="entry name" value="ABC2_TM"/>
</dbReference>
<accession>A0A9J6BQ46</accession>
<dbReference type="InterPro" id="IPR003439">
    <property type="entry name" value="ABC_transporter-like_ATP-bd"/>
</dbReference>
<dbReference type="Gene3D" id="3.40.50.300">
    <property type="entry name" value="P-loop containing nucleotide triphosphate hydrolases"/>
    <property type="match status" value="1"/>
</dbReference>
<sequence length="776" mass="88759">MDQLLKIYEPARAFSKDSIRLIKRCTKPDRREFQKIAIATAIGFCIMGFIGFFVKLIHIPINNIIVELIHKISLELALSMDSSTELQLEKINNGVVSCDYAVKIRNAYKCFQQRNEKVEILKRLNMSIKKKSIYALMGCSGVGKTTLLRSIIAIDTLQSGKIEIFGEPVVQNDPRIGFMPQEISLIENFTVKEMVDFFSVLYKLRTEKINARFKFLSELLELPDDNKFIKECSLGEKRRISFACALVHEPKILILDEPTVGIDAVLRKKIWDFLIELVATSDTTVIISTHYIQESMNSTCVGLMRNGKILIEDKPQDIIQRYNTKNLEEAFLILSDEQDKSLSVSETNEEEFDFLYHVPKQSFNFSMKRLMALLTKNFIHQKRSKTMFMFLCVFPLIVLMSIATFGRDPQGLKIGIVDDEVDNLEQCYNSSLITTFLNETTCYIKDISCRFVNQLKDDVAIKIFYNNLDSAVHDVKNGKIVGLIHFSKEFTNILQQKFNRIEVEKISSLNADYGTINIYLDQSSMAVTEFLRRRLVETYQQYSESLMESCGISKKYGNIPINVQALFGTLQDEFQKYMCVGVAVLCYFFQASSLTSTALIGDRVDGIWNRTLVAGTQPLELILSHLVPCTVLMLIQCTEYFLLLVYYFRDNPNSNIFLSGCLFLLLGICGLIYGISVSVYADSYSIALFLSTVIFIPVLGVAGILWPIEAVPIYLRYIGYSMPFTIPIIAIRGLFFKGLTFCDHIVYLSFIIAILWTIFSFILCYFGLKIRKYHKR</sequence>
<dbReference type="GO" id="GO:0006605">
    <property type="term" value="P:protein targeting"/>
    <property type="evidence" value="ECO:0007669"/>
    <property type="project" value="InterPro"/>
</dbReference>